<dbReference type="PANTHER" id="PTHR34982:SF4">
    <property type="entry name" value="TYPE 3 SECRETION SYSTEM STATOR PROTEIN"/>
    <property type="match status" value="1"/>
</dbReference>
<comment type="similarity">
    <text evidence="5">Belongs to the SctL stator family.</text>
</comment>
<dbReference type="InterPro" id="IPR012842">
    <property type="entry name" value="T3SS_SctL/SctL2"/>
</dbReference>
<dbReference type="GO" id="GO:0030254">
    <property type="term" value="P:protein secretion by the type III secretion system"/>
    <property type="evidence" value="ECO:0007669"/>
    <property type="project" value="InterPro"/>
</dbReference>
<evidence type="ECO:0000256" key="4">
    <source>
        <dbReference type="ARBA" id="ARBA00022927"/>
    </source>
</evidence>
<evidence type="ECO:0000256" key="6">
    <source>
        <dbReference type="ARBA" id="ARBA00040494"/>
    </source>
</evidence>
<dbReference type="NCBIfam" id="TIGR02499">
    <property type="entry name" value="HrpE_YscL_not"/>
    <property type="match status" value="1"/>
</dbReference>
<proteinExistence type="inferred from homology"/>
<dbReference type="AlphaFoldDB" id="A0AAD0QWA0"/>
<name>A0AAD0QWA0_PSEDL</name>
<evidence type="ECO:0000259" key="7">
    <source>
        <dbReference type="Pfam" id="PF02108"/>
    </source>
</evidence>
<dbReference type="GeneID" id="49613149"/>
<dbReference type="Pfam" id="PF02108">
    <property type="entry name" value="FliH"/>
    <property type="match status" value="1"/>
</dbReference>
<evidence type="ECO:0000256" key="5">
    <source>
        <dbReference type="ARBA" id="ARBA00024335"/>
    </source>
</evidence>
<accession>A0AAD0QWA0</accession>
<keyword evidence="4" id="KW-0653">Protein transport</keyword>
<dbReference type="InterPro" id="IPR051472">
    <property type="entry name" value="T3SS_Stator/FliH"/>
</dbReference>
<evidence type="ECO:0000256" key="2">
    <source>
        <dbReference type="ARBA" id="ARBA00022448"/>
    </source>
</evidence>
<dbReference type="NCBIfam" id="NF005392">
    <property type="entry name" value="PRK06937.1"/>
    <property type="match status" value="1"/>
</dbReference>
<gene>
    <name evidence="8" type="ORF">DVB73_06920</name>
</gene>
<comment type="subcellular location">
    <subcellularLocation>
        <location evidence="1">Cytoplasm</location>
    </subcellularLocation>
</comment>
<evidence type="ECO:0000313" key="9">
    <source>
        <dbReference type="Proteomes" id="UP000256503"/>
    </source>
</evidence>
<protein>
    <recommendedName>
        <fullName evidence="6">Type 3 secretion system stator protein</fullName>
    </recommendedName>
</protein>
<evidence type="ECO:0000256" key="3">
    <source>
        <dbReference type="ARBA" id="ARBA00022490"/>
    </source>
</evidence>
<keyword evidence="3" id="KW-0963">Cytoplasm</keyword>
<dbReference type="InterPro" id="IPR018035">
    <property type="entry name" value="Flagellar_FliH/T3SS_HrpE"/>
</dbReference>
<sequence>MRAFIEIKTDQLTLAPDAVLLRGADYLAYVRANDLLARARACLEAVEQNAEDTYAEQRTLGYQAGIDEAREQQAALIHETVLQSRSYYRSVEKQMREVVLSAVRKIVHDYDAVELTIKATREALALVGKQENVLIHVLPEQVDSIRRRILSAQHNGAEVDHIEVVANPRLKEGGCILETEVGIVDASIEAQLSALESALRQ</sequence>
<dbReference type="EMBL" id="CP031146">
    <property type="protein sequence ID" value="AXM95552.1"/>
    <property type="molecule type" value="Genomic_DNA"/>
</dbReference>
<dbReference type="RefSeq" id="WP_033743450.1">
    <property type="nucleotide sequence ID" value="NZ_BSOM01000021.1"/>
</dbReference>
<keyword evidence="2" id="KW-0813">Transport</keyword>
<dbReference type="Proteomes" id="UP000256503">
    <property type="component" value="Chromosome"/>
</dbReference>
<evidence type="ECO:0000313" key="8">
    <source>
        <dbReference type="EMBL" id="AXM95552.1"/>
    </source>
</evidence>
<dbReference type="PANTHER" id="PTHR34982">
    <property type="entry name" value="YOP PROTEINS TRANSLOCATION PROTEIN L"/>
    <property type="match status" value="1"/>
</dbReference>
<feature type="domain" description="Flagellar assembly protein FliH/Type III secretion system HrpE" evidence="7">
    <location>
        <begin position="70"/>
        <end position="193"/>
    </location>
</feature>
<dbReference type="GO" id="GO:0005829">
    <property type="term" value="C:cytosol"/>
    <property type="evidence" value="ECO:0007669"/>
    <property type="project" value="TreeGrafter"/>
</dbReference>
<organism evidence="8 9">
    <name type="scientific">Pseudomonas plecoglossicida</name>
    <dbReference type="NCBI Taxonomy" id="70775"/>
    <lineage>
        <taxon>Bacteria</taxon>
        <taxon>Pseudomonadati</taxon>
        <taxon>Pseudomonadota</taxon>
        <taxon>Gammaproteobacteria</taxon>
        <taxon>Pseudomonadales</taxon>
        <taxon>Pseudomonadaceae</taxon>
        <taxon>Pseudomonas</taxon>
    </lineage>
</organism>
<reference evidence="8 9" key="1">
    <citation type="submission" date="2018-07" db="EMBL/GenBank/DDBJ databases">
        <title>Complete genome sequence of a Pseudomonas plecoglossicida strain pathogenic to the marine fish, Larimichthys crocea.</title>
        <authorList>
            <person name="Tao Z."/>
        </authorList>
    </citation>
    <scope>NUCLEOTIDE SEQUENCE [LARGE SCALE GENOMIC DNA]</scope>
    <source>
        <strain evidence="8 9">XSDHY-P</strain>
    </source>
</reference>
<evidence type="ECO:0000256" key="1">
    <source>
        <dbReference type="ARBA" id="ARBA00004496"/>
    </source>
</evidence>